<gene>
    <name evidence="2" type="ORF">D6D85_13640</name>
</gene>
<sequence>MFPPDLSLLIYLLHQIFLALEGFGSFVFILILFIIIYLLYPEKVEKAMILINKAFAYASEKHERRYISKSIEHNINSYVEKFDRESEGILPYKIKVEWVNVDSIESYLRDNALIIKMRNHKNQSKNFALAVREYIPRALIPTARRYVHRELMKAVDYVVSKNILAADPNALSYFIDVTAGEVKQVKGLVEEVEEINKGGYVTRILLSEYKKLSSLYPSDPKPDVHEETRSFELKIYRLVTKKPEEKVDPAYLGKYIKAAIVPIAKAETLEISGLDAHMKFIGESLEKGINTFYIVAAGEINTFFAKQALKEAEKRYRLRKIYEEEYHGVHRGRKMKIFVGILTAYGESVPQTVDAQV</sequence>
<keyword evidence="3" id="KW-1185">Reference proteome</keyword>
<keyword evidence="1" id="KW-1133">Transmembrane helix</keyword>
<dbReference type="RefSeq" id="WP_125672500.1">
    <property type="nucleotide sequence ID" value="NZ_RCOS01000151.1"/>
</dbReference>
<comment type="caution">
    <text evidence="2">The sequence shown here is derived from an EMBL/GenBank/DDBJ whole genome shotgun (WGS) entry which is preliminary data.</text>
</comment>
<organism evidence="2 3">
    <name type="scientific">Candidatus Methanodesulfokora washburnensis</name>
    <dbReference type="NCBI Taxonomy" id="2478471"/>
    <lineage>
        <taxon>Archaea</taxon>
        <taxon>Thermoproteota</taxon>
        <taxon>Candidatus Korarchaeia</taxon>
        <taxon>Candidatus Korarchaeia incertae sedis</taxon>
        <taxon>Candidatus Methanodesulfokora</taxon>
    </lineage>
</organism>
<dbReference type="EMBL" id="RCOS01000151">
    <property type="protein sequence ID" value="RSN72487.1"/>
    <property type="molecule type" value="Genomic_DNA"/>
</dbReference>
<keyword evidence="1" id="KW-0812">Transmembrane</keyword>
<reference evidence="2 3" key="1">
    <citation type="submission" date="2018-10" db="EMBL/GenBank/DDBJ databases">
        <title>Co-occurring genomic capacity for anaerobic methane metabolism and dissimilatory sulfite reduction discovered in the Korarchaeota.</title>
        <authorList>
            <person name="Mckay L.J."/>
            <person name="Dlakic M."/>
            <person name="Fields M.W."/>
            <person name="Delmont T.O."/>
            <person name="Eren A.M."/>
            <person name="Jay Z.J."/>
            <person name="Klingelsmith K.B."/>
            <person name="Rusch D.B."/>
            <person name="Inskeep W.P."/>
        </authorList>
    </citation>
    <scope>NUCLEOTIDE SEQUENCE [LARGE SCALE GENOMIC DNA]</scope>
    <source>
        <strain evidence="2 3">MDKW</strain>
    </source>
</reference>
<accession>A0A3R9X0T7</accession>
<dbReference type="Proteomes" id="UP000277582">
    <property type="component" value="Unassembled WGS sequence"/>
</dbReference>
<evidence type="ECO:0000256" key="1">
    <source>
        <dbReference type="SAM" id="Phobius"/>
    </source>
</evidence>
<evidence type="ECO:0000313" key="2">
    <source>
        <dbReference type="EMBL" id="RSN72487.1"/>
    </source>
</evidence>
<protein>
    <submittedName>
        <fullName evidence="2">Uncharacterized protein</fullName>
    </submittedName>
</protein>
<evidence type="ECO:0000313" key="3">
    <source>
        <dbReference type="Proteomes" id="UP000277582"/>
    </source>
</evidence>
<feature type="transmembrane region" description="Helical" evidence="1">
    <location>
        <begin position="12"/>
        <end position="40"/>
    </location>
</feature>
<proteinExistence type="predicted"/>
<name>A0A3R9X0T7_9CREN</name>
<keyword evidence="1" id="KW-0472">Membrane</keyword>
<dbReference type="AlphaFoldDB" id="A0A3R9X0T7"/>